<dbReference type="Gene3D" id="1.20.1440.20">
    <property type="entry name" value="LemA-like domain"/>
    <property type="match status" value="1"/>
</dbReference>
<gene>
    <name evidence="7" type="ORF">LMG22037_04879</name>
</gene>
<evidence type="ECO:0000313" key="8">
    <source>
        <dbReference type="Proteomes" id="UP000494249"/>
    </source>
</evidence>
<comment type="subcellular location">
    <subcellularLocation>
        <location evidence="1">Membrane</location>
        <topology evidence="1">Single-pass membrane protein</topology>
    </subcellularLocation>
</comment>
<feature type="transmembrane region" description="Helical" evidence="6">
    <location>
        <begin position="12"/>
        <end position="33"/>
    </location>
</feature>
<evidence type="ECO:0000256" key="1">
    <source>
        <dbReference type="ARBA" id="ARBA00004167"/>
    </source>
</evidence>
<sequence>MRPRREAGSGGVTRLHGYLLGVIVWTVTLLFVASLPGGCSAYSAPPDNAEVDAALRNVLDQYEARGKLVRELIALAQPLAGDNGTLVGAVTVAQADLDCVRLDPQALAEQVPFERFEVAERQLGDAMSRLLIELGNDRRIGQDARFDALRTQLGAVERRAAITRDAYDQTVDRYNASLDALPDATTHRPALRPRPTFRVVAETANRQM</sequence>
<evidence type="ECO:0000256" key="6">
    <source>
        <dbReference type="SAM" id="Phobius"/>
    </source>
</evidence>
<evidence type="ECO:0000256" key="3">
    <source>
        <dbReference type="ARBA" id="ARBA00022692"/>
    </source>
</evidence>
<dbReference type="InterPro" id="IPR023353">
    <property type="entry name" value="LemA-like_dom_sf"/>
</dbReference>
<dbReference type="Proteomes" id="UP000494249">
    <property type="component" value="Unassembled WGS sequence"/>
</dbReference>
<dbReference type="Pfam" id="PF04011">
    <property type="entry name" value="LemA"/>
    <property type="match status" value="1"/>
</dbReference>
<comment type="similarity">
    <text evidence="2">Belongs to the LemA family.</text>
</comment>
<evidence type="ECO:0000256" key="5">
    <source>
        <dbReference type="ARBA" id="ARBA00023136"/>
    </source>
</evidence>
<evidence type="ECO:0000313" key="7">
    <source>
        <dbReference type="EMBL" id="CAB3722361.1"/>
    </source>
</evidence>
<reference evidence="7 8" key="1">
    <citation type="submission" date="2020-04" db="EMBL/GenBank/DDBJ databases">
        <authorList>
            <person name="De Canck E."/>
        </authorList>
    </citation>
    <scope>NUCLEOTIDE SEQUENCE [LARGE SCALE GENOMIC DNA]</scope>
    <source>
        <strain evidence="7 8">LMG 22037</strain>
    </source>
</reference>
<evidence type="ECO:0000256" key="4">
    <source>
        <dbReference type="ARBA" id="ARBA00022989"/>
    </source>
</evidence>
<keyword evidence="4 6" id="KW-1133">Transmembrane helix</keyword>
<name>A0A6J5BZ76_9BURK</name>
<dbReference type="SUPFAM" id="SSF140478">
    <property type="entry name" value="LemA-like"/>
    <property type="match status" value="1"/>
</dbReference>
<protein>
    <recommendedName>
        <fullName evidence="9">LemA family protein</fullName>
    </recommendedName>
</protein>
<dbReference type="InterPro" id="IPR007156">
    <property type="entry name" value="MamQ_LemA"/>
</dbReference>
<organism evidence="7 8">
    <name type="scientific">Paraburkholderia phenoliruptrix</name>
    <dbReference type="NCBI Taxonomy" id="252970"/>
    <lineage>
        <taxon>Bacteria</taxon>
        <taxon>Pseudomonadati</taxon>
        <taxon>Pseudomonadota</taxon>
        <taxon>Betaproteobacteria</taxon>
        <taxon>Burkholderiales</taxon>
        <taxon>Burkholderiaceae</taxon>
        <taxon>Paraburkholderia</taxon>
    </lineage>
</organism>
<accession>A0A6J5BZ76</accession>
<dbReference type="EMBL" id="CADIKB010000030">
    <property type="protein sequence ID" value="CAB3722361.1"/>
    <property type="molecule type" value="Genomic_DNA"/>
</dbReference>
<dbReference type="GO" id="GO:0016020">
    <property type="term" value="C:membrane"/>
    <property type="evidence" value="ECO:0007669"/>
    <property type="project" value="UniProtKB-SubCell"/>
</dbReference>
<proteinExistence type="inferred from homology"/>
<evidence type="ECO:0008006" key="9">
    <source>
        <dbReference type="Google" id="ProtNLM"/>
    </source>
</evidence>
<dbReference type="AlphaFoldDB" id="A0A6J5BZ76"/>
<evidence type="ECO:0000256" key="2">
    <source>
        <dbReference type="ARBA" id="ARBA00008854"/>
    </source>
</evidence>
<keyword evidence="5 6" id="KW-0472">Membrane</keyword>
<keyword evidence="3 6" id="KW-0812">Transmembrane</keyword>
<dbReference type="RefSeq" id="WP_035481052.1">
    <property type="nucleotide sequence ID" value="NZ_CADFGL010000028.1"/>
</dbReference>